<sequence>MSFADIAATTDRRADMFSFTETERKKILNAAQPLPATCIQSGADALKKLEQLKRREVSWTLHTASLAEYAKAHRIPRGLRIKLQPALFKDNTEFLQKWRGILNRCSLDLITLTVQQLQIGTRELKQQLHAAEEEVKLHADAENTQLRELEVKMEKLQQEILQMKLRKFTRDTRDYERGEVYTWQDSRRRVRNYRRSDAISPDRSSVGTSDGGQESSASSQQSPVPFLGPSQAKRGAGSEGDKGSRNANSSNRNKQKRHYRR</sequence>
<feature type="compositionally biased region" description="Low complexity" evidence="2">
    <location>
        <begin position="213"/>
        <end position="222"/>
    </location>
</feature>
<name>A0A974CKF7_XENLA</name>
<evidence type="ECO:0000313" key="4">
    <source>
        <dbReference type="Proteomes" id="UP000694892"/>
    </source>
</evidence>
<evidence type="ECO:0000256" key="1">
    <source>
        <dbReference type="SAM" id="Coils"/>
    </source>
</evidence>
<dbReference type="Proteomes" id="UP000694892">
    <property type="component" value="Chromosome 6S"/>
</dbReference>
<feature type="compositionally biased region" description="Polar residues" evidence="2">
    <location>
        <begin position="202"/>
        <end position="212"/>
    </location>
</feature>
<feature type="region of interest" description="Disordered" evidence="2">
    <location>
        <begin position="194"/>
        <end position="261"/>
    </location>
</feature>
<dbReference type="AlphaFoldDB" id="A0A974CKF7"/>
<proteinExistence type="predicted"/>
<evidence type="ECO:0000313" key="3">
    <source>
        <dbReference type="EMBL" id="OCT74487.1"/>
    </source>
</evidence>
<reference evidence="4" key="1">
    <citation type="journal article" date="2016" name="Nature">
        <title>Genome evolution in the allotetraploid frog Xenopus laevis.</title>
        <authorList>
            <person name="Session A.M."/>
            <person name="Uno Y."/>
            <person name="Kwon T."/>
            <person name="Chapman J.A."/>
            <person name="Toyoda A."/>
            <person name="Takahashi S."/>
            <person name="Fukui A."/>
            <person name="Hikosaka A."/>
            <person name="Suzuki A."/>
            <person name="Kondo M."/>
            <person name="van Heeringen S.J."/>
            <person name="Quigley I."/>
            <person name="Heinz S."/>
            <person name="Ogino H."/>
            <person name="Ochi H."/>
            <person name="Hellsten U."/>
            <person name="Lyons J.B."/>
            <person name="Simakov O."/>
            <person name="Putnam N."/>
            <person name="Stites J."/>
            <person name="Kuroki Y."/>
            <person name="Tanaka T."/>
            <person name="Michiue T."/>
            <person name="Watanabe M."/>
            <person name="Bogdanovic O."/>
            <person name="Lister R."/>
            <person name="Georgiou G."/>
            <person name="Paranjpe S.S."/>
            <person name="van Kruijsbergen I."/>
            <person name="Shu S."/>
            <person name="Carlson J."/>
            <person name="Kinoshita T."/>
            <person name="Ohta Y."/>
            <person name="Mawaribuchi S."/>
            <person name="Jenkins J."/>
            <person name="Grimwood J."/>
            <person name="Schmutz J."/>
            <person name="Mitros T."/>
            <person name="Mozaffari S.V."/>
            <person name="Suzuki Y."/>
            <person name="Haramoto Y."/>
            <person name="Yamamoto T.S."/>
            <person name="Takagi C."/>
            <person name="Heald R."/>
            <person name="Miller K."/>
            <person name="Haudenschild C."/>
            <person name="Kitzman J."/>
            <person name="Nakayama T."/>
            <person name="Izutsu Y."/>
            <person name="Robert J."/>
            <person name="Fortriede J."/>
            <person name="Burns K."/>
            <person name="Lotay V."/>
            <person name="Karimi K."/>
            <person name="Yasuoka Y."/>
            <person name="Dichmann D.S."/>
            <person name="Flajnik M.F."/>
            <person name="Houston D.W."/>
            <person name="Shendure J."/>
            <person name="DuPasquier L."/>
            <person name="Vize P.D."/>
            <person name="Zorn A.M."/>
            <person name="Ito M."/>
            <person name="Marcotte E.M."/>
            <person name="Wallingford J.B."/>
            <person name="Ito Y."/>
            <person name="Asashima M."/>
            <person name="Ueno N."/>
            <person name="Matsuda Y."/>
            <person name="Veenstra G.J."/>
            <person name="Fujiyama A."/>
            <person name="Harland R.M."/>
            <person name="Taira M."/>
            <person name="Rokhsar D.S."/>
        </authorList>
    </citation>
    <scope>NUCLEOTIDE SEQUENCE [LARGE SCALE GENOMIC DNA]</scope>
    <source>
        <strain evidence="4">J</strain>
    </source>
</reference>
<organism evidence="3 4">
    <name type="scientific">Xenopus laevis</name>
    <name type="common">African clawed frog</name>
    <dbReference type="NCBI Taxonomy" id="8355"/>
    <lineage>
        <taxon>Eukaryota</taxon>
        <taxon>Metazoa</taxon>
        <taxon>Chordata</taxon>
        <taxon>Craniata</taxon>
        <taxon>Vertebrata</taxon>
        <taxon>Euteleostomi</taxon>
        <taxon>Amphibia</taxon>
        <taxon>Batrachia</taxon>
        <taxon>Anura</taxon>
        <taxon>Pipoidea</taxon>
        <taxon>Pipidae</taxon>
        <taxon>Xenopodinae</taxon>
        <taxon>Xenopus</taxon>
        <taxon>Xenopus</taxon>
    </lineage>
</organism>
<dbReference type="EMBL" id="CM004477">
    <property type="protein sequence ID" value="OCT74487.1"/>
    <property type="molecule type" value="Genomic_DNA"/>
</dbReference>
<gene>
    <name evidence="3" type="ORF">XELAEV_18033466mg</name>
</gene>
<keyword evidence="1" id="KW-0175">Coiled coil</keyword>
<protein>
    <submittedName>
        <fullName evidence="3">Uncharacterized protein</fullName>
    </submittedName>
</protein>
<feature type="coiled-coil region" evidence="1">
    <location>
        <begin position="114"/>
        <end position="166"/>
    </location>
</feature>
<accession>A0A974CKF7</accession>
<evidence type="ECO:0000256" key="2">
    <source>
        <dbReference type="SAM" id="MobiDB-lite"/>
    </source>
</evidence>